<keyword evidence="2" id="KW-1185">Reference proteome</keyword>
<dbReference type="AlphaFoldDB" id="A0A364JT04"/>
<dbReference type="OrthoDB" id="8245380at2"/>
<gene>
    <name evidence="1" type="ORF">C7374_11466</name>
</gene>
<protein>
    <submittedName>
        <fullName evidence="1">Uncharacterized protein</fullName>
    </submittedName>
</protein>
<name>A0A364JT04_9HYPH</name>
<sequence>MGFSPREVDTMTLWELSVAARGWAKANGAEEEVAAPSYEEHLAMVRAARSLDMTA</sequence>
<evidence type="ECO:0000313" key="2">
    <source>
        <dbReference type="Proteomes" id="UP000249453"/>
    </source>
</evidence>
<evidence type="ECO:0000313" key="1">
    <source>
        <dbReference type="EMBL" id="RAK26380.1"/>
    </source>
</evidence>
<reference evidence="1 2" key="1">
    <citation type="submission" date="2018-06" db="EMBL/GenBank/DDBJ databases">
        <title>Genomic Encyclopedia of Type Strains, Phase IV (KMG-IV): sequencing the most valuable type-strain genomes for metagenomic binning, comparative biology and taxonomic classification.</title>
        <authorList>
            <person name="Goeker M."/>
        </authorList>
    </citation>
    <scope>NUCLEOTIDE SEQUENCE [LARGE SCALE GENOMIC DNA]</scope>
    <source>
        <strain evidence="1 2">DSM 26720</strain>
    </source>
</reference>
<organism evidence="1 2">
    <name type="scientific">Falsochrobactrum ovis</name>
    <dbReference type="NCBI Taxonomy" id="1293442"/>
    <lineage>
        <taxon>Bacteria</taxon>
        <taxon>Pseudomonadati</taxon>
        <taxon>Pseudomonadota</taxon>
        <taxon>Alphaproteobacteria</taxon>
        <taxon>Hyphomicrobiales</taxon>
        <taxon>Brucellaceae</taxon>
        <taxon>Falsochrobactrum</taxon>
    </lineage>
</organism>
<proteinExistence type="predicted"/>
<dbReference type="RefSeq" id="WP_158527851.1">
    <property type="nucleotide sequence ID" value="NZ_JBHEEY010000010.1"/>
</dbReference>
<accession>A0A364JT04</accession>
<dbReference type="EMBL" id="QLMK01000014">
    <property type="protein sequence ID" value="RAK26380.1"/>
    <property type="molecule type" value="Genomic_DNA"/>
</dbReference>
<comment type="caution">
    <text evidence="1">The sequence shown here is derived from an EMBL/GenBank/DDBJ whole genome shotgun (WGS) entry which is preliminary data.</text>
</comment>
<dbReference type="Proteomes" id="UP000249453">
    <property type="component" value="Unassembled WGS sequence"/>
</dbReference>